<proteinExistence type="predicted"/>
<dbReference type="PANTHER" id="PTHR46060:SF1">
    <property type="entry name" value="MARINER MOS1 TRANSPOSASE-LIKE PROTEIN"/>
    <property type="match status" value="1"/>
</dbReference>
<dbReference type="AlphaFoldDB" id="A0AAV8XK94"/>
<dbReference type="EMBL" id="JAPWTK010000515">
    <property type="protein sequence ID" value="KAJ8938980.1"/>
    <property type="molecule type" value="Genomic_DNA"/>
</dbReference>
<dbReference type="PANTHER" id="PTHR46060">
    <property type="entry name" value="MARINER MOS1 TRANSPOSASE-LIKE PROTEIN"/>
    <property type="match status" value="1"/>
</dbReference>
<feature type="region of interest" description="Disordered" evidence="1">
    <location>
        <begin position="51"/>
        <end position="71"/>
    </location>
</feature>
<keyword evidence="3" id="KW-1185">Reference proteome</keyword>
<gene>
    <name evidence="2" type="ORF">NQ318_003673</name>
</gene>
<dbReference type="InterPro" id="IPR036397">
    <property type="entry name" value="RNaseH_sf"/>
</dbReference>
<accession>A0AAV8XK94</accession>
<dbReference type="Gene3D" id="3.30.420.10">
    <property type="entry name" value="Ribonuclease H-like superfamily/Ribonuclease H"/>
    <property type="match status" value="1"/>
</dbReference>
<organism evidence="2 3">
    <name type="scientific">Aromia moschata</name>
    <dbReference type="NCBI Taxonomy" id="1265417"/>
    <lineage>
        <taxon>Eukaryota</taxon>
        <taxon>Metazoa</taxon>
        <taxon>Ecdysozoa</taxon>
        <taxon>Arthropoda</taxon>
        <taxon>Hexapoda</taxon>
        <taxon>Insecta</taxon>
        <taxon>Pterygota</taxon>
        <taxon>Neoptera</taxon>
        <taxon>Endopterygota</taxon>
        <taxon>Coleoptera</taxon>
        <taxon>Polyphaga</taxon>
        <taxon>Cucujiformia</taxon>
        <taxon>Chrysomeloidea</taxon>
        <taxon>Cerambycidae</taxon>
        <taxon>Cerambycinae</taxon>
        <taxon>Callichromatini</taxon>
        <taxon>Aromia</taxon>
    </lineage>
</organism>
<comment type="caution">
    <text evidence="2">The sequence shown here is derived from an EMBL/GenBank/DDBJ whole genome shotgun (WGS) entry which is preliminary data.</text>
</comment>
<reference evidence="2" key="1">
    <citation type="journal article" date="2023" name="Insect Mol. Biol.">
        <title>Genome sequencing provides insights into the evolution of gene families encoding plant cell wall-degrading enzymes in longhorned beetles.</title>
        <authorList>
            <person name="Shin N.R."/>
            <person name="Okamura Y."/>
            <person name="Kirsch R."/>
            <person name="Pauchet Y."/>
        </authorList>
    </citation>
    <scope>NUCLEOTIDE SEQUENCE</scope>
    <source>
        <strain evidence="2">AMC_N1</strain>
    </source>
</reference>
<evidence type="ECO:0000313" key="2">
    <source>
        <dbReference type="EMBL" id="KAJ8938980.1"/>
    </source>
</evidence>
<dbReference type="GO" id="GO:0003676">
    <property type="term" value="F:nucleic acid binding"/>
    <property type="evidence" value="ECO:0007669"/>
    <property type="project" value="InterPro"/>
</dbReference>
<dbReference type="Proteomes" id="UP001162162">
    <property type="component" value="Unassembled WGS sequence"/>
</dbReference>
<dbReference type="InterPro" id="IPR052709">
    <property type="entry name" value="Transposase-MT_Hybrid"/>
</dbReference>
<evidence type="ECO:0000256" key="1">
    <source>
        <dbReference type="SAM" id="MobiDB-lite"/>
    </source>
</evidence>
<sequence>MQRSLEQRMAIKFCVKLEKNAAETIPIHYENHCSRNCVGVFRNEEGVREARAKSANGRSKSEARRNLPTQGTDCRLRGLPCRGQPNVEVLKRLKRRVNRVRPDISKSWKLHHDNAPSHTCFLVADYLVKAGITVVPQPPYSPDVAPPDFFLCPRLKTPMKGHHFGSVKNIQKACADALKAIPENDYRAAFYAWKTRWNRCVDAEGILKVSKDLYT</sequence>
<evidence type="ECO:0008006" key="4">
    <source>
        <dbReference type="Google" id="ProtNLM"/>
    </source>
</evidence>
<name>A0AAV8XK94_9CUCU</name>
<protein>
    <recommendedName>
        <fullName evidence="4">Transposase</fullName>
    </recommendedName>
</protein>
<evidence type="ECO:0000313" key="3">
    <source>
        <dbReference type="Proteomes" id="UP001162162"/>
    </source>
</evidence>